<gene>
    <name evidence="1" type="ORF">HL667_15075</name>
</gene>
<accession>A0ABX2CF78</accession>
<organism evidence="1 2">
    <name type="scientific">Bradyrhizobium aeschynomenes</name>
    <dbReference type="NCBI Taxonomy" id="2734909"/>
    <lineage>
        <taxon>Bacteria</taxon>
        <taxon>Pseudomonadati</taxon>
        <taxon>Pseudomonadota</taxon>
        <taxon>Alphaproteobacteria</taxon>
        <taxon>Hyphomicrobiales</taxon>
        <taxon>Nitrobacteraceae</taxon>
        <taxon>Bradyrhizobium</taxon>
    </lineage>
</organism>
<reference evidence="1" key="1">
    <citation type="submission" date="2020-05" db="EMBL/GenBank/DDBJ databases">
        <title>Nod-independent and nitrogen-fixing Bradyrhizobium aeschynomene sp. nov. isolated from nodules of Aeschynomene indica.</title>
        <authorList>
            <person name="Zhang Z."/>
        </authorList>
    </citation>
    <scope>NUCLEOTIDE SEQUENCE</scope>
    <source>
        <strain evidence="1">83012</strain>
    </source>
</reference>
<evidence type="ECO:0000313" key="2">
    <source>
        <dbReference type="Proteomes" id="UP000886476"/>
    </source>
</evidence>
<comment type="caution">
    <text evidence="1">The sequence shown here is derived from an EMBL/GenBank/DDBJ whole genome shotgun (WGS) entry which is preliminary data.</text>
</comment>
<dbReference type="RefSeq" id="WP_172111412.1">
    <property type="nucleotide sequence ID" value="NZ_JABFDN010000004.1"/>
</dbReference>
<name>A0ABX2CF78_9BRAD</name>
<sequence length="156" mass="16925">MAKRPVFIRPSVATDAPSSVGAGVARRLSSNRNCEANWRVSRANLVFAAKLLGCLRAGTSPPPSALEWSGFVEHWTVIIRDDICVLQGTVWRLPLCQESLATPLLAIDPAAGWARALSEWLTIGAPHESTGTAGLRPELISDRAARWLEYQLNPAN</sequence>
<dbReference type="Proteomes" id="UP000886476">
    <property type="component" value="Unassembled WGS sequence"/>
</dbReference>
<dbReference type="EMBL" id="JABFDN010000004">
    <property type="protein sequence ID" value="NPU66325.1"/>
    <property type="molecule type" value="Genomic_DNA"/>
</dbReference>
<keyword evidence="2" id="KW-1185">Reference proteome</keyword>
<proteinExistence type="predicted"/>
<evidence type="ECO:0000313" key="1">
    <source>
        <dbReference type="EMBL" id="NPU66325.1"/>
    </source>
</evidence>
<protein>
    <submittedName>
        <fullName evidence="1">Uncharacterized protein</fullName>
    </submittedName>
</protein>